<dbReference type="InterPro" id="IPR047111">
    <property type="entry name" value="YbaP-like"/>
</dbReference>
<dbReference type="PANTHER" id="PTHR40590:SF1">
    <property type="entry name" value="CYTOPLASMIC PROTEIN"/>
    <property type="match status" value="1"/>
</dbReference>
<protein>
    <submittedName>
        <fullName evidence="2">GumN protein superfamily</fullName>
    </submittedName>
</protein>
<feature type="signal peptide" evidence="1">
    <location>
        <begin position="1"/>
        <end position="20"/>
    </location>
</feature>
<proteinExistence type="predicted"/>
<keyword evidence="1" id="KW-0732">Signal</keyword>
<dbReference type="AlphaFoldDB" id="B3PJJ2"/>
<feature type="chain" id="PRO_5002794023" evidence="1">
    <location>
        <begin position="21"/>
        <end position="289"/>
    </location>
</feature>
<gene>
    <name evidence="2" type="ordered locus">CJA_0598</name>
</gene>
<sequence length="289" mass="32812">MKKGILLWLVMLLVAPLASAESSIYEVSKGQSKLYLGGTIHLLRDSDFPLPEEFEQAYHQSRKLVLEANLQKASSPEYGQQVARAMMYTDGRDLSKVLSPDTWKALQAYADKRGFPLSQVSMFKPLFVSLMMTVTEAQRLGMGEGVDAYFDRMARLANKPVGELESTDDVILYMQKIAEVKPDQMMRTTLRDLQTMESSIDDMIRHWRQGNMKALDKELNGSMRKDLPEVYRSLVVERNNAWLPQIIELLATPEVELVLVGALHLSGKDGLLAQLKKRGYNVKPYQLQR</sequence>
<dbReference type="Proteomes" id="UP000001036">
    <property type="component" value="Chromosome"/>
</dbReference>
<dbReference type="eggNOG" id="COG3735">
    <property type="taxonomic scope" value="Bacteria"/>
</dbReference>
<reference evidence="2 3" key="1">
    <citation type="journal article" date="2008" name="J. Bacteriol.">
        <title>Insights into plant cell wall degradation from the genome sequence of the soil bacterium Cellvibrio japonicus.</title>
        <authorList>
            <person name="Deboy R.T."/>
            <person name="Mongodin E.F."/>
            <person name="Fouts D.E."/>
            <person name="Tailford L.E."/>
            <person name="Khouri H."/>
            <person name="Emerson J.B."/>
            <person name="Mohamoud Y."/>
            <person name="Watkins K."/>
            <person name="Henrissat B."/>
            <person name="Gilbert H.J."/>
            <person name="Nelson K.E."/>
        </authorList>
    </citation>
    <scope>NUCLEOTIDE SEQUENCE [LARGE SCALE GENOMIC DNA]</scope>
    <source>
        <strain evidence="2 3">Ueda107</strain>
    </source>
</reference>
<accession>B3PJJ2</accession>
<evidence type="ECO:0000313" key="2">
    <source>
        <dbReference type="EMBL" id="ACE86160.1"/>
    </source>
</evidence>
<dbReference type="STRING" id="498211.CJA_0598"/>
<dbReference type="HOGENOM" id="CLU_057525_0_0_6"/>
<name>B3PJJ2_CELJU</name>
<dbReference type="CDD" id="cd14789">
    <property type="entry name" value="Tiki"/>
    <property type="match status" value="1"/>
</dbReference>
<organism evidence="2 3">
    <name type="scientific">Cellvibrio japonicus (strain Ueda107)</name>
    <name type="common">Pseudomonas fluorescens subsp. cellulosa</name>
    <dbReference type="NCBI Taxonomy" id="498211"/>
    <lineage>
        <taxon>Bacteria</taxon>
        <taxon>Pseudomonadati</taxon>
        <taxon>Pseudomonadota</taxon>
        <taxon>Gammaproteobacteria</taxon>
        <taxon>Cellvibrionales</taxon>
        <taxon>Cellvibrionaceae</taxon>
        <taxon>Cellvibrio</taxon>
    </lineage>
</organism>
<dbReference type="OrthoDB" id="357294at2"/>
<dbReference type="Pfam" id="PF01963">
    <property type="entry name" value="TraB_PrgY_gumN"/>
    <property type="match status" value="1"/>
</dbReference>
<dbReference type="RefSeq" id="WP_012486277.1">
    <property type="nucleotide sequence ID" value="NC_010995.1"/>
</dbReference>
<evidence type="ECO:0000313" key="3">
    <source>
        <dbReference type="Proteomes" id="UP000001036"/>
    </source>
</evidence>
<dbReference type="PANTHER" id="PTHR40590">
    <property type="entry name" value="CYTOPLASMIC PROTEIN-RELATED"/>
    <property type="match status" value="1"/>
</dbReference>
<dbReference type="KEGG" id="cja:CJA_0598"/>
<dbReference type="EMBL" id="CP000934">
    <property type="protein sequence ID" value="ACE86160.1"/>
    <property type="molecule type" value="Genomic_DNA"/>
</dbReference>
<keyword evidence="3" id="KW-1185">Reference proteome</keyword>
<dbReference type="InterPro" id="IPR002816">
    <property type="entry name" value="TraB/PrgY/GumN_fam"/>
</dbReference>
<evidence type="ECO:0000256" key="1">
    <source>
        <dbReference type="SAM" id="SignalP"/>
    </source>
</evidence>